<comment type="similarity">
    <text evidence="1">Belongs to the formin homology family. Cappuccino subfamily.</text>
</comment>
<organism evidence="3 4">
    <name type="scientific">Branchiostoma lanceolatum</name>
    <name type="common">Common lancelet</name>
    <name type="synonym">Amphioxus lanceolatum</name>
    <dbReference type="NCBI Taxonomy" id="7740"/>
    <lineage>
        <taxon>Eukaryota</taxon>
        <taxon>Metazoa</taxon>
        <taxon>Chordata</taxon>
        <taxon>Cephalochordata</taxon>
        <taxon>Leptocardii</taxon>
        <taxon>Amphioxiformes</taxon>
        <taxon>Branchiostomatidae</taxon>
        <taxon>Branchiostoma</taxon>
    </lineage>
</organism>
<keyword evidence="4" id="KW-1185">Reference proteome</keyword>
<evidence type="ECO:0000259" key="2">
    <source>
        <dbReference type="PROSITE" id="PS51444"/>
    </source>
</evidence>
<dbReference type="InterPro" id="IPR015425">
    <property type="entry name" value="FH2_Formin"/>
</dbReference>
<dbReference type="GO" id="GO:0030866">
    <property type="term" value="P:cortical actin cytoskeleton organization"/>
    <property type="evidence" value="ECO:0007669"/>
    <property type="project" value="TreeGrafter"/>
</dbReference>
<dbReference type="SUPFAM" id="SSF101447">
    <property type="entry name" value="Formin homology 2 domain (FH2 domain)"/>
    <property type="match status" value="1"/>
</dbReference>
<dbReference type="PRINTS" id="PR00828">
    <property type="entry name" value="FORMIN"/>
</dbReference>
<dbReference type="OrthoDB" id="427644at2759"/>
<dbReference type="SMART" id="SM00498">
    <property type="entry name" value="FH2"/>
    <property type="match status" value="1"/>
</dbReference>
<dbReference type="GO" id="GO:0051015">
    <property type="term" value="F:actin filament binding"/>
    <property type="evidence" value="ECO:0007669"/>
    <property type="project" value="TreeGrafter"/>
</dbReference>
<dbReference type="GO" id="GO:0005737">
    <property type="term" value="C:cytoplasm"/>
    <property type="evidence" value="ECO:0007669"/>
    <property type="project" value="UniProtKB-ARBA"/>
</dbReference>
<name>A0A8K0EXB1_BRALA</name>
<gene>
    <name evidence="3" type="primary">FMN2</name>
    <name evidence="3" type="ORF">BLAG_LOCUS22402</name>
</gene>
<dbReference type="EMBL" id="OV696692">
    <property type="protein sequence ID" value="CAH1269928.1"/>
    <property type="molecule type" value="Genomic_DNA"/>
</dbReference>
<proteinExistence type="inferred from homology"/>
<reference evidence="3" key="1">
    <citation type="submission" date="2022-01" db="EMBL/GenBank/DDBJ databases">
        <authorList>
            <person name="Braso-Vives M."/>
        </authorList>
    </citation>
    <scope>NUCLEOTIDE SEQUENCE</scope>
</reference>
<dbReference type="AlphaFoldDB" id="A0A8K0EXB1"/>
<sequence>MSPRHGKGKQVGKVLDDKRSRDVAIKISRLQMSMEEVQDAIYKMDAKKLDLDRLQGLYNMRATEKELSEIKRFKQENKDIVLDKPEEFLLQLAEVHSLQDRLECWIFTERFTETMFNLHQQMNSLMSACSELRQSEYLHAVLRLVLAAGNYMNGCTPRGQADGYQLDILTKLRDVRTKDKSGNLLQYIVRQYCRRSGDCCDPDGRQFRLPSPELMKTARQTCLKDSRKSVHSMGEGLKRVKGLVQKLLEGSEASMVTSFRCKMKPFLFHAELTLKREVRRLDEVEDTFKELFVFFDCKDPDLDDPSSFFEIWERFCQDFHDCWTDEQKQLAKEMFQNVENDKKVSSRAIAKDTDSGRIDIEVFGVLEKILSGLEAVFERCWKLVLRG</sequence>
<dbReference type="GO" id="GO:0005884">
    <property type="term" value="C:actin filament"/>
    <property type="evidence" value="ECO:0007669"/>
    <property type="project" value="InterPro"/>
</dbReference>
<feature type="domain" description="FH2" evidence="2">
    <location>
        <begin position="1"/>
        <end position="345"/>
    </location>
</feature>
<dbReference type="PANTHER" id="PTHR45920:SF7">
    <property type="entry name" value="FORMIN-G"/>
    <property type="match status" value="1"/>
</dbReference>
<protein>
    <submittedName>
        <fullName evidence="3">FMN2 protein</fullName>
    </submittedName>
</protein>
<evidence type="ECO:0000313" key="4">
    <source>
        <dbReference type="Proteomes" id="UP000838412"/>
    </source>
</evidence>
<evidence type="ECO:0000256" key="1">
    <source>
        <dbReference type="ARBA" id="ARBA00005271"/>
    </source>
</evidence>
<evidence type="ECO:0000313" key="3">
    <source>
        <dbReference type="EMBL" id="CAH1269928.1"/>
    </source>
</evidence>
<dbReference type="InterPro" id="IPR001265">
    <property type="entry name" value="Formin_Cappuccino_subfam"/>
</dbReference>
<dbReference type="Pfam" id="PF02181">
    <property type="entry name" value="FH2"/>
    <property type="match status" value="1"/>
</dbReference>
<dbReference type="InterPro" id="IPR042201">
    <property type="entry name" value="FH2_Formin_sf"/>
</dbReference>
<dbReference type="Proteomes" id="UP000838412">
    <property type="component" value="Chromosome 7"/>
</dbReference>
<dbReference type="GO" id="GO:0008017">
    <property type="term" value="F:microtubule binding"/>
    <property type="evidence" value="ECO:0007669"/>
    <property type="project" value="InterPro"/>
</dbReference>
<accession>A0A8K0EXB1</accession>
<dbReference type="PANTHER" id="PTHR45920">
    <property type="entry name" value="FORMIN HOMOLOGY 2 DOMAIN CONTAINING, ISOFORM I"/>
    <property type="match status" value="1"/>
</dbReference>
<dbReference type="GO" id="GO:0045010">
    <property type="term" value="P:actin nucleation"/>
    <property type="evidence" value="ECO:0007669"/>
    <property type="project" value="InterPro"/>
</dbReference>
<dbReference type="Gene3D" id="1.20.58.2220">
    <property type="entry name" value="Formin, FH2 domain"/>
    <property type="match status" value="1"/>
</dbReference>
<dbReference type="PROSITE" id="PS51444">
    <property type="entry name" value="FH2"/>
    <property type="match status" value="1"/>
</dbReference>